<dbReference type="InterPro" id="IPR028082">
    <property type="entry name" value="Peripla_BP_I"/>
</dbReference>
<protein>
    <recommendedName>
        <fullName evidence="3">Leucine-binding protein domain-containing protein</fullName>
    </recommendedName>
</protein>
<dbReference type="RefSeq" id="WP_243407344.1">
    <property type="nucleotide sequence ID" value="NZ_FZMO01000085.1"/>
</dbReference>
<dbReference type="Gene3D" id="3.40.50.2300">
    <property type="match status" value="2"/>
</dbReference>
<evidence type="ECO:0000256" key="2">
    <source>
        <dbReference type="ARBA" id="ARBA00022729"/>
    </source>
</evidence>
<evidence type="ECO:0000313" key="5">
    <source>
        <dbReference type="Proteomes" id="UP000234331"/>
    </source>
</evidence>
<evidence type="ECO:0000259" key="3">
    <source>
        <dbReference type="Pfam" id="PF13458"/>
    </source>
</evidence>
<reference evidence="4 5" key="1">
    <citation type="submission" date="2017-06" db="EMBL/GenBank/DDBJ databases">
        <authorList>
            <person name="Kim H.J."/>
            <person name="Triplett B.A."/>
        </authorList>
    </citation>
    <scope>NUCLEOTIDE SEQUENCE [LARGE SCALE GENOMIC DNA]</scope>
    <source>
        <strain evidence="4">FRACA_ARgP5</strain>
    </source>
</reference>
<keyword evidence="5" id="KW-1185">Reference proteome</keyword>
<name>A0A2I2KNF8_9ACTN</name>
<dbReference type="EMBL" id="FZMO01000085">
    <property type="protein sequence ID" value="SNQ47186.1"/>
    <property type="molecule type" value="Genomic_DNA"/>
</dbReference>
<dbReference type="AlphaFoldDB" id="A0A2I2KNF8"/>
<proteinExistence type="inferred from homology"/>
<dbReference type="SUPFAM" id="SSF53822">
    <property type="entry name" value="Periplasmic binding protein-like I"/>
    <property type="match status" value="1"/>
</dbReference>
<evidence type="ECO:0000313" key="4">
    <source>
        <dbReference type="EMBL" id="SNQ47186.1"/>
    </source>
</evidence>
<comment type="similarity">
    <text evidence="1">Belongs to the leucine-binding protein family.</text>
</comment>
<evidence type="ECO:0000256" key="1">
    <source>
        <dbReference type="ARBA" id="ARBA00010062"/>
    </source>
</evidence>
<feature type="domain" description="Leucine-binding protein" evidence="3">
    <location>
        <begin position="2"/>
        <end position="153"/>
    </location>
</feature>
<accession>A0A2I2KNF8</accession>
<sequence length="177" mass="18021">MASTAGDVLAGALRAVRAGGGEVRAAFGPAGYDTGLLRAYGPSIAGMAVYMANSPFELGSPAVRTFQNAMNTYAPEASETGGLVAMQAYLAADLFLRGLAAAGPCPSRAGFIGGLRQVADYTAGGLLAEPVDLRTNLGRVSRCLYFVRATHSGAAFEVMPGGDGPDGRQWCGQQLGG</sequence>
<dbReference type="Pfam" id="PF13458">
    <property type="entry name" value="Peripla_BP_6"/>
    <property type="match status" value="1"/>
</dbReference>
<gene>
    <name evidence="4" type="ORF">FRACA_1750013</name>
</gene>
<organism evidence="4 5">
    <name type="scientific">Frankia canadensis</name>
    <dbReference type="NCBI Taxonomy" id="1836972"/>
    <lineage>
        <taxon>Bacteria</taxon>
        <taxon>Bacillati</taxon>
        <taxon>Actinomycetota</taxon>
        <taxon>Actinomycetes</taxon>
        <taxon>Frankiales</taxon>
        <taxon>Frankiaceae</taxon>
        <taxon>Frankia</taxon>
    </lineage>
</organism>
<dbReference type="Proteomes" id="UP000234331">
    <property type="component" value="Unassembled WGS sequence"/>
</dbReference>
<dbReference type="InterPro" id="IPR028081">
    <property type="entry name" value="Leu-bd"/>
</dbReference>
<keyword evidence="2" id="KW-0732">Signal</keyword>